<dbReference type="EMBL" id="JAHXZJ010000001">
    <property type="protein sequence ID" value="KAH0568542.1"/>
    <property type="molecule type" value="Genomic_DNA"/>
</dbReference>
<protein>
    <submittedName>
        <fullName evidence="1">Uncharacterized protein</fullName>
    </submittedName>
</protein>
<accession>A0AAV7J9Y2</accession>
<evidence type="ECO:0000313" key="1">
    <source>
        <dbReference type="EMBL" id="KAH0568542.1"/>
    </source>
</evidence>
<dbReference type="Proteomes" id="UP000826195">
    <property type="component" value="Unassembled WGS sequence"/>
</dbReference>
<comment type="caution">
    <text evidence="1">The sequence shown here is derived from an EMBL/GenBank/DDBJ whole genome shotgun (WGS) entry which is preliminary data.</text>
</comment>
<dbReference type="AlphaFoldDB" id="A0AAV7J9Y2"/>
<organism evidence="1 2">
    <name type="scientific">Cotesia glomerata</name>
    <name type="common">Lepidopteran parasitic wasp</name>
    <name type="synonym">Apanteles glomeratus</name>
    <dbReference type="NCBI Taxonomy" id="32391"/>
    <lineage>
        <taxon>Eukaryota</taxon>
        <taxon>Metazoa</taxon>
        <taxon>Ecdysozoa</taxon>
        <taxon>Arthropoda</taxon>
        <taxon>Hexapoda</taxon>
        <taxon>Insecta</taxon>
        <taxon>Pterygota</taxon>
        <taxon>Neoptera</taxon>
        <taxon>Endopterygota</taxon>
        <taxon>Hymenoptera</taxon>
        <taxon>Apocrita</taxon>
        <taxon>Ichneumonoidea</taxon>
        <taxon>Braconidae</taxon>
        <taxon>Microgastrinae</taxon>
        <taxon>Cotesia</taxon>
    </lineage>
</organism>
<keyword evidence="2" id="KW-1185">Reference proteome</keyword>
<evidence type="ECO:0000313" key="2">
    <source>
        <dbReference type="Proteomes" id="UP000826195"/>
    </source>
</evidence>
<gene>
    <name evidence="1" type="ORF">KQX54_021160</name>
</gene>
<name>A0AAV7J9Y2_COTGL</name>
<reference evidence="1 2" key="1">
    <citation type="journal article" date="2021" name="J. Hered.">
        <title>A chromosome-level genome assembly of the parasitoid wasp, Cotesia glomerata (Hymenoptera: Braconidae).</title>
        <authorList>
            <person name="Pinto B.J."/>
            <person name="Weis J.J."/>
            <person name="Gamble T."/>
            <person name="Ode P.J."/>
            <person name="Paul R."/>
            <person name="Zaspel J.M."/>
        </authorList>
    </citation>
    <scope>NUCLEOTIDE SEQUENCE [LARGE SCALE GENOMIC DNA]</scope>
    <source>
        <strain evidence="1">CgM1</strain>
    </source>
</reference>
<sequence>MSNAQRVKLRKECVKSVEECGTSKWLPVTLVIYGRIVLCCHGQTCLQNIQLWIISIEYKLFYRLMLLLDWS</sequence>
<proteinExistence type="predicted"/>